<dbReference type="Proteomes" id="UP001194696">
    <property type="component" value="Unassembled WGS sequence"/>
</dbReference>
<dbReference type="EMBL" id="JAAAIM010000198">
    <property type="protein sequence ID" value="KAG0292407.1"/>
    <property type="molecule type" value="Genomic_DNA"/>
</dbReference>
<reference evidence="1 2" key="1">
    <citation type="journal article" date="2020" name="Fungal Divers.">
        <title>Resolving the Mortierellaceae phylogeny through synthesis of multi-gene phylogenetics and phylogenomics.</title>
        <authorList>
            <person name="Vandepol N."/>
            <person name="Liber J."/>
            <person name="Desiro A."/>
            <person name="Na H."/>
            <person name="Kennedy M."/>
            <person name="Barry K."/>
            <person name="Grigoriev I.V."/>
            <person name="Miller A.N."/>
            <person name="O'Donnell K."/>
            <person name="Stajich J.E."/>
            <person name="Bonito G."/>
        </authorList>
    </citation>
    <scope>NUCLEOTIDE SEQUENCE [LARGE SCALE GENOMIC DNA]</scope>
    <source>
        <strain evidence="1 2">AD045</strain>
    </source>
</reference>
<name>A0ABQ7K789_9FUNG</name>
<sequence>MQSTQRVEKTNHLLKLFDLNSNASLSTVFEATVSKIQAEAHFESKHTIDAAGKLTFIRATERGLENGIVKDMFSGIMMENSVKLGSYAQYKMWREMAKSFIYDTREGRCMSSLSGMVACMDTGSISHVFKTLNRAIDGQPEFVAVFENDEYFCTCLLHQNSGDCLTRTQLEPESLPAPLSLCRVVQQRSVDSWYS</sequence>
<protein>
    <submittedName>
        <fullName evidence="1">Uncharacterized protein</fullName>
    </submittedName>
</protein>
<keyword evidence="2" id="KW-1185">Reference proteome</keyword>
<organism evidence="1 2">
    <name type="scientific">Linnemannia gamsii</name>
    <dbReference type="NCBI Taxonomy" id="64522"/>
    <lineage>
        <taxon>Eukaryota</taxon>
        <taxon>Fungi</taxon>
        <taxon>Fungi incertae sedis</taxon>
        <taxon>Mucoromycota</taxon>
        <taxon>Mortierellomycotina</taxon>
        <taxon>Mortierellomycetes</taxon>
        <taxon>Mortierellales</taxon>
        <taxon>Mortierellaceae</taxon>
        <taxon>Linnemannia</taxon>
    </lineage>
</organism>
<comment type="caution">
    <text evidence="1">The sequence shown here is derived from an EMBL/GenBank/DDBJ whole genome shotgun (WGS) entry which is preliminary data.</text>
</comment>
<proteinExistence type="predicted"/>
<accession>A0ABQ7K789</accession>
<evidence type="ECO:0000313" key="1">
    <source>
        <dbReference type="EMBL" id="KAG0292407.1"/>
    </source>
</evidence>
<gene>
    <name evidence="1" type="ORF">BGZ96_004154</name>
</gene>
<evidence type="ECO:0000313" key="2">
    <source>
        <dbReference type="Proteomes" id="UP001194696"/>
    </source>
</evidence>